<dbReference type="eggNOG" id="ENOG5033J0R">
    <property type="taxonomic scope" value="Bacteria"/>
</dbReference>
<dbReference type="Proteomes" id="UP000016570">
    <property type="component" value="Unassembled WGS sequence"/>
</dbReference>
<sequence>MNKIQTQSRRIRQFFQFFLIVTPIAVCYYWLTVGTTYDVLTRFGIVELSYDFSEYTQQPLTAMTRLFAAGASLLLCAILMYALSVLIRLFRNYEHHEIFTLDNAICYQKLGRCLFYWVGGSIIHGALISVILSFNNPPGERMVTLSFQGLDFLTLVLGVIILIISWVMREGHDLADESRLTI</sequence>
<name>U3A0M5_VIBPR</name>
<feature type="transmembrane region" description="Helical" evidence="1">
    <location>
        <begin position="66"/>
        <end position="90"/>
    </location>
</feature>
<evidence type="ECO:0000313" key="3">
    <source>
        <dbReference type="Proteomes" id="UP000016570"/>
    </source>
</evidence>
<organism evidence="2 3">
    <name type="scientific">Vibrio proteolyticus NBRC 13287</name>
    <dbReference type="NCBI Taxonomy" id="1219065"/>
    <lineage>
        <taxon>Bacteria</taxon>
        <taxon>Pseudomonadati</taxon>
        <taxon>Pseudomonadota</taxon>
        <taxon>Gammaproteobacteria</taxon>
        <taxon>Vibrionales</taxon>
        <taxon>Vibrionaceae</taxon>
        <taxon>Vibrio</taxon>
    </lineage>
</organism>
<keyword evidence="1" id="KW-0812">Transmembrane</keyword>
<dbReference type="EMBL" id="BATJ01000005">
    <property type="protein sequence ID" value="GAD66882.1"/>
    <property type="molecule type" value="Genomic_DNA"/>
</dbReference>
<protein>
    <recommendedName>
        <fullName evidence="4">DUF2975 domain-containing protein</fullName>
    </recommendedName>
</protein>
<accession>U3A0M5</accession>
<keyword evidence="1" id="KW-0472">Membrane</keyword>
<feature type="transmembrane region" description="Helical" evidence="1">
    <location>
        <begin position="146"/>
        <end position="168"/>
    </location>
</feature>
<feature type="transmembrane region" description="Helical" evidence="1">
    <location>
        <begin position="12"/>
        <end position="31"/>
    </location>
</feature>
<evidence type="ECO:0000256" key="1">
    <source>
        <dbReference type="SAM" id="Phobius"/>
    </source>
</evidence>
<dbReference type="Pfam" id="PF11188">
    <property type="entry name" value="DUF2975"/>
    <property type="match status" value="1"/>
</dbReference>
<reference evidence="2 3" key="1">
    <citation type="submission" date="2013-09" db="EMBL/GenBank/DDBJ databases">
        <title>Whole genome shotgun sequence of Vibrio proteolyticus NBRC 13287.</title>
        <authorList>
            <person name="Isaki S."/>
            <person name="Hosoyama A."/>
            <person name="Numata M."/>
            <person name="Hashimoto M."/>
            <person name="Hosoyama Y."/>
            <person name="Tsuchikane K."/>
            <person name="Noguchi M."/>
            <person name="Hirakata S."/>
            <person name="Ichikawa N."/>
            <person name="Ohji S."/>
            <person name="Yamazoe A."/>
            <person name="Fujita N."/>
        </authorList>
    </citation>
    <scope>NUCLEOTIDE SEQUENCE [LARGE SCALE GENOMIC DNA]</scope>
    <source>
        <strain evidence="2 3">NBRC 13287</strain>
    </source>
</reference>
<keyword evidence="1" id="KW-1133">Transmembrane helix</keyword>
<dbReference type="STRING" id="1219065.VPR01S_05_01770"/>
<evidence type="ECO:0000313" key="2">
    <source>
        <dbReference type="EMBL" id="GAD66882.1"/>
    </source>
</evidence>
<dbReference type="AlphaFoldDB" id="U3A0M5"/>
<evidence type="ECO:0008006" key="4">
    <source>
        <dbReference type="Google" id="ProtNLM"/>
    </source>
</evidence>
<dbReference type="InterPro" id="IPR021354">
    <property type="entry name" value="DUF2975"/>
</dbReference>
<keyword evidence="3" id="KW-1185">Reference proteome</keyword>
<gene>
    <name evidence="2" type="ORF">VPR01S_05_01770</name>
</gene>
<proteinExistence type="predicted"/>
<comment type="caution">
    <text evidence="2">The sequence shown here is derived from an EMBL/GenBank/DDBJ whole genome shotgun (WGS) entry which is preliminary data.</text>
</comment>
<dbReference type="RefSeq" id="WP_021704860.1">
    <property type="nucleotide sequence ID" value="NZ_BATJ01000005.1"/>
</dbReference>
<feature type="transmembrane region" description="Helical" evidence="1">
    <location>
        <begin position="114"/>
        <end position="134"/>
    </location>
</feature>